<sequence>MMSIVCREFAANLPQRCAATPRHAGCVGYTAPNPIALSARFDMNSSKPAVLLSALFRVRAPLVAAAVAASVAAAPAVAQTQPAKSAGTRVAQAQPQQPAP</sequence>
<evidence type="ECO:0000313" key="2">
    <source>
        <dbReference type="Proteomes" id="UP000473571"/>
    </source>
</evidence>
<protein>
    <submittedName>
        <fullName evidence="1">Lytic murein transglycosylase B</fullName>
    </submittedName>
</protein>
<dbReference type="EMBL" id="VZOL01000045">
    <property type="protein sequence ID" value="KAB0684888.1"/>
    <property type="molecule type" value="Genomic_DNA"/>
</dbReference>
<evidence type="ECO:0000313" key="1">
    <source>
        <dbReference type="EMBL" id="KAB0684888.1"/>
    </source>
</evidence>
<feature type="non-terminal residue" evidence="1">
    <location>
        <position position="100"/>
    </location>
</feature>
<accession>A0A6L3NK67</accession>
<name>A0A6L3NK67_9BURK</name>
<reference evidence="1 2" key="1">
    <citation type="submission" date="2019-09" db="EMBL/GenBank/DDBJ databases">
        <title>Draft genome sequences of 48 bacterial type strains from the CCUG.</title>
        <authorList>
            <person name="Tunovic T."/>
            <person name="Pineiro-Iglesias B."/>
            <person name="Unosson C."/>
            <person name="Inganas E."/>
            <person name="Ohlen M."/>
            <person name="Cardew S."/>
            <person name="Jensie-Markopoulos S."/>
            <person name="Salva-Serra F."/>
            <person name="Jaen-Luchoro D."/>
            <person name="Karlsson R."/>
            <person name="Svensson-Stadler L."/>
            <person name="Chun J."/>
            <person name="Moore E."/>
        </authorList>
    </citation>
    <scope>NUCLEOTIDE SEQUENCE [LARGE SCALE GENOMIC DNA]</scope>
    <source>
        <strain evidence="1 2">CCUG 65687</strain>
    </source>
</reference>
<proteinExistence type="predicted"/>
<dbReference type="AlphaFoldDB" id="A0A6L3NK67"/>
<gene>
    <name evidence="1" type="ORF">F7R13_06670</name>
</gene>
<dbReference type="Proteomes" id="UP000473571">
    <property type="component" value="Unassembled WGS sequence"/>
</dbReference>
<comment type="caution">
    <text evidence="1">The sequence shown here is derived from an EMBL/GenBank/DDBJ whole genome shotgun (WGS) entry which is preliminary data.</text>
</comment>
<organism evidence="1 2">
    <name type="scientific">Burkholderia territorii</name>
    <dbReference type="NCBI Taxonomy" id="1503055"/>
    <lineage>
        <taxon>Bacteria</taxon>
        <taxon>Pseudomonadati</taxon>
        <taxon>Pseudomonadota</taxon>
        <taxon>Betaproteobacteria</taxon>
        <taxon>Burkholderiales</taxon>
        <taxon>Burkholderiaceae</taxon>
        <taxon>Burkholderia</taxon>
        <taxon>Burkholderia cepacia complex</taxon>
    </lineage>
</organism>